<protein>
    <submittedName>
        <fullName evidence="1">Uncharacterized protein</fullName>
    </submittedName>
</protein>
<dbReference type="Proteomes" id="UP000198263">
    <property type="component" value="Unassembled WGS sequence"/>
</dbReference>
<evidence type="ECO:0000313" key="2">
    <source>
        <dbReference type="Proteomes" id="UP000198263"/>
    </source>
</evidence>
<organism evidence="1 2">
    <name type="scientific">Caballeronia concitans</name>
    <dbReference type="NCBI Taxonomy" id="1777133"/>
    <lineage>
        <taxon>Bacteria</taxon>
        <taxon>Pseudomonadati</taxon>
        <taxon>Pseudomonadota</taxon>
        <taxon>Betaproteobacteria</taxon>
        <taxon>Burkholderiales</taxon>
        <taxon>Burkholderiaceae</taxon>
        <taxon>Caballeronia</taxon>
    </lineage>
</organism>
<dbReference type="OrthoDB" id="8772938at2"/>
<dbReference type="AlphaFoldDB" id="A0A658QUG4"/>
<evidence type="ECO:0000313" key="1">
    <source>
        <dbReference type="EMBL" id="SAL22798.1"/>
    </source>
</evidence>
<name>A0A658QUG4_9BURK</name>
<gene>
    <name evidence="1" type="ORF">AWB72_01627</name>
</gene>
<comment type="caution">
    <text evidence="1">The sequence shown here is derived from an EMBL/GenBank/DDBJ whole genome shotgun (WGS) entry which is preliminary data.</text>
</comment>
<reference evidence="1 2" key="1">
    <citation type="submission" date="2016-01" db="EMBL/GenBank/DDBJ databases">
        <authorList>
            <person name="Peeters C."/>
        </authorList>
    </citation>
    <scope>NUCLEOTIDE SEQUENCE [LARGE SCALE GENOMIC DNA]</scope>
    <source>
        <strain evidence="1">LMG 29315</strain>
    </source>
</reference>
<dbReference type="RefSeq" id="WP_040050091.1">
    <property type="nucleotide sequence ID" value="NZ_FCNV02000002.1"/>
</dbReference>
<accession>A0A658QUG4</accession>
<keyword evidence="2" id="KW-1185">Reference proteome</keyword>
<dbReference type="EMBL" id="FCNV02000002">
    <property type="protein sequence ID" value="SAL22798.1"/>
    <property type="molecule type" value="Genomic_DNA"/>
</dbReference>
<proteinExistence type="predicted"/>
<sequence>MTDSYVQFLRNHRAQTNDNQGSTHSATVETRYVKMPSDQQRWLHVKREKNGQLIALCENTQVTMIRSSDGYTYFKVADGTSDYVGETVCISDGNVDRFLSKTPPSRSSVTLSVKYGKRAHGISAPRGNEDLDQQWGSLTIPGGKTMTVTLNSVWNGRYSPIPAGIHRIMAPDAPHDSSYTKFYVDYAKQHGMGNVIADQVWFPIELAGSRGNSTRYVHIGNLSEGCVTVYALEHWNDVYNFLISHRLPDTRGRYVANLEVTK</sequence>